<proteinExistence type="predicted"/>
<sequence length="75" mass="8115">MVQTTAAADHRSCGTLLVHSTFCLTAMFRGLGLLLYITHHSSCRYNHSGHALSCPAIDTAAEPTDGVFHSRLDTQ</sequence>
<comment type="caution">
    <text evidence="2">The sequence shown here is derived from an EMBL/GenBank/DDBJ whole genome shotgun (WGS) entry which is preliminary data.</text>
</comment>
<accession>A0A5B7I2K5</accession>
<keyword evidence="1" id="KW-1133">Transmembrane helix</keyword>
<gene>
    <name evidence="2" type="ORF">E2C01_074126</name>
</gene>
<evidence type="ECO:0000313" key="2">
    <source>
        <dbReference type="EMBL" id="MPC79591.1"/>
    </source>
</evidence>
<protein>
    <submittedName>
        <fullName evidence="2">Uncharacterized protein</fullName>
    </submittedName>
</protein>
<keyword evidence="3" id="KW-1185">Reference proteome</keyword>
<dbReference type="Proteomes" id="UP000324222">
    <property type="component" value="Unassembled WGS sequence"/>
</dbReference>
<name>A0A5B7I2K5_PORTR</name>
<evidence type="ECO:0000313" key="3">
    <source>
        <dbReference type="Proteomes" id="UP000324222"/>
    </source>
</evidence>
<dbReference type="AlphaFoldDB" id="A0A5B7I2K5"/>
<dbReference type="EMBL" id="VSRR010051540">
    <property type="protein sequence ID" value="MPC79591.1"/>
    <property type="molecule type" value="Genomic_DNA"/>
</dbReference>
<organism evidence="2 3">
    <name type="scientific">Portunus trituberculatus</name>
    <name type="common">Swimming crab</name>
    <name type="synonym">Neptunus trituberculatus</name>
    <dbReference type="NCBI Taxonomy" id="210409"/>
    <lineage>
        <taxon>Eukaryota</taxon>
        <taxon>Metazoa</taxon>
        <taxon>Ecdysozoa</taxon>
        <taxon>Arthropoda</taxon>
        <taxon>Crustacea</taxon>
        <taxon>Multicrustacea</taxon>
        <taxon>Malacostraca</taxon>
        <taxon>Eumalacostraca</taxon>
        <taxon>Eucarida</taxon>
        <taxon>Decapoda</taxon>
        <taxon>Pleocyemata</taxon>
        <taxon>Brachyura</taxon>
        <taxon>Eubrachyura</taxon>
        <taxon>Portunoidea</taxon>
        <taxon>Portunidae</taxon>
        <taxon>Portuninae</taxon>
        <taxon>Portunus</taxon>
    </lineage>
</organism>
<feature type="transmembrane region" description="Helical" evidence="1">
    <location>
        <begin position="16"/>
        <end position="37"/>
    </location>
</feature>
<keyword evidence="1" id="KW-0812">Transmembrane</keyword>
<keyword evidence="1" id="KW-0472">Membrane</keyword>
<evidence type="ECO:0000256" key="1">
    <source>
        <dbReference type="SAM" id="Phobius"/>
    </source>
</evidence>
<reference evidence="2 3" key="1">
    <citation type="submission" date="2019-05" db="EMBL/GenBank/DDBJ databases">
        <title>Another draft genome of Portunus trituberculatus and its Hox gene families provides insights of decapod evolution.</title>
        <authorList>
            <person name="Jeong J.-H."/>
            <person name="Song I."/>
            <person name="Kim S."/>
            <person name="Choi T."/>
            <person name="Kim D."/>
            <person name="Ryu S."/>
            <person name="Kim W."/>
        </authorList>
    </citation>
    <scope>NUCLEOTIDE SEQUENCE [LARGE SCALE GENOMIC DNA]</scope>
    <source>
        <tissue evidence="2">Muscle</tissue>
    </source>
</reference>